<evidence type="ECO:0000313" key="4">
    <source>
        <dbReference type="EMBL" id="QBP43144.1"/>
    </source>
</evidence>
<dbReference type="KEGG" id="panc:E2636_17030"/>
<name>A0A4P7A383_9BACL</name>
<feature type="DNA-binding region" description="H-T-H motif" evidence="2">
    <location>
        <begin position="12"/>
        <end position="31"/>
    </location>
</feature>
<organism evidence="4 5">
    <name type="scientific">Paenisporosarcina antarctica</name>
    <dbReference type="NCBI Taxonomy" id="417367"/>
    <lineage>
        <taxon>Bacteria</taxon>
        <taxon>Bacillati</taxon>
        <taxon>Bacillota</taxon>
        <taxon>Bacilli</taxon>
        <taxon>Bacillales</taxon>
        <taxon>Caryophanaceae</taxon>
        <taxon>Paenisporosarcina</taxon>
    </lineage>
</organism>
<dbReference type="Pfam" id="PF14278">
    <property type="entry name" value="TetR_C_8"/>
    <property type="match status" value="1"/>
</dbReference>
<dbReference type="AlphaFoldDB" id="A0A4P7A383"/>
<keyword evidence="1 2" id="KW-0238">DNA-binding</keyword>
<proteinExistence type="predicted"/>
<evidence type="ECO:0000259" key="3">
    <source>
        <dbReference type="PROSITE" id="PS50977"/>
    </source>
</evidence>
<dbReference type="InterPro" id="IPR050624">
    <property type="entry name" value="HTH-type_Tx_Regulator"/>
</dbReference>
<dbReference type="EMBL" id="CP038015">
    <property type="protein sequence ID" value="QBP43144.1"/>
    <property type="molecule type" value="Genomic_DNA"/>
</dbReference>
<protein>
    <submittedName>
        <fullName evidence="4">TetR/AcrR family transcriptional regulator</fullName>
    </submittedName>
</protein>
<dbReference type="PANTHER" id="PTHR43479:SF7">
    <property type="entry name" value="TETR-FAMILY TRANSCRIPTIONAL REGULATOR"/>
    <property type="match status" value="1"/>
</dbReference>
<dbReference type="OrthoDB" id="9810250at2"/>
<reference evidence="4 5" key="1">
    <citation type="submission" date="2019-03" db="EMBL/GenBank/DDBJ databases">
        <title>Complete genome sequence of Paenisporosarcina antarctica CGMCC 1.6503T.</title>
        <authorList>
            <person name="Rong J.-C."/>
            <person name="Chi N.-Y."/>
            <person name="Zhang Q.-F."/>
        </authorList>
    </citation>
    <scope>NUCLEOTIDE SEQUENCE [LARGE SCALE GENOMIC DNA]</scope>
    <source>
        <strain evidence="4 5">CGMCC 1.6503</strain>
    </source>
</reference>
<dbReference type="PANTHER" id="PTHR43479">
    <property type="entry name" value="ACREF/ENVCD OPERON REPRESSOR-RELATED"/>
    <property type="match status" value="1"/>
</dbReference>
<dbReference type="GO" id="GO:0003677">
    <property type="term" value="F:DNA binding"/>
    <property type="evidence" value="ECO:0007669"/>
    <property type="project" value="UniProtKB-UniRule"/>
</dbReference>
<dbReference type="Gene3D" id="1.10.357.10">
    <property type="entry name" value="Tetracycline Repressor, domain 2"/>
    <property type="match status" value="1"/>
</dbReference>
<feature type="domain" description="HTH tetR-type" evidence="3">
    <location>
        <begin position="1"/>
        <end position="49"/>
    </location>
</feature>
<dbReference type="SUPFAM" id="SSF46689">
    <property type="entry name" value="Homeodomain-like"/>
    <property type="match status" value="1"/>
</dbReference>
<evidence type="ECO:0000313" key="5">
    <source>
        <dbReference type="Proteomes" id="UP000294292"/>
    </source>
</evidence>
<dbReference type="InterPro" id="IPR001647">
    <property type="entry name" value="HTH_TetR"/>
</dbReference>
<dbReference type="InterPro" id="IPR039532">
    <property type="entry name" value="TetR_C_Firmicutes"/>
</dbReference>
<dbReference type="PROSITE" id="PS50977">
    <property type="entry name" value="HTH_TETR_2"/>
    <property type="match status" value="1"/>
</dbReference>
<evidence type="ECO:0000256" key="2">
    <source>
        <dbReference type="PROSITE-ProRule" id="PRU00335"/>
    </source>
</evidence>
<accession>A0A4P7A383</accession>
<sequence>MLLKEKTLNSITVTEICQMAQVNRGTFYAHYGQIENLFEEYFKEIMKDLIISYQEPYKHVRILITSELNPATIRIFHHIEKYKKFYRIVFSKNAPISYYYLLFDQIDELLKKDLEHNGEKEIEIAILSAYQANAILGMVIEWYKQDFQQSSDYLNQQLVLILNVK</sequence>
<gene>
    <name evidence="4" type="ORF">E2636_17030</name>
</gene>
<keyword evidence="5" id="KW-1185">Reference proteome</keyword>
<dbReference type="InterPro" id="IPR009057">
    <property type="entry name" value="Homeodomain-like_sf"/>
</dbReference>
<dbReference type="Proteomes" id="UP000294292">
    <property type="component" value="Chromosome"/>
</dbReference>
<evidence type="ECO:0000256" key="1">
    <source>
        <dbReference type="ARBA" id="ARBA00023125"/>
    </source>
</evidence>